<name>A0A1Q9ETN5_SYMMI</name>
<evidence type="ECO:0000256" key="2">
    <source>
        <dbReference type="SAM" id="MobiDB-lite"/>
    </source>
</evidence>
<dbReference type="Proteomes" id="UP000186817">
    <property type="component" value="Unassembled WGS sequence"/>
</dbReference>
<dbReference type="SMART" id="SM00343">
    <property type="entry name" value="ZnF_C2HC"/>
    <property type="match status" value="1"/>
</dbReference>
<comment type="caution">
    <text evidence="5">The sequence shown here is derived from an EMBL/GenBank/DDBJ whole genome shotgun (WGS) entry which is preliminary data.</text>
</comment>
<gene>
    <name evidence="5" type="ORF">AK812_SmicGene5506</name>
</gene>
<evidence type="ECO:0000256" key="3">
    <source>
        <dbReference type="SAM" id="Phobius"/>
    </source>
</evidence>
<dbReference type="GO" id="GO:0003676">
    <property type="term" value="F:nucleic acid binding"/>
    <property type="evidence" value="ECO:0007669"/>
    <property type="project" value="InterPro"/>
</dbReference>
<keyword evidence="1" id="KW-0862">Zinc</keyword>
<keyword evidence="1" id="KW-0479">Metal-binding</keyword>
<dbReference type="InterPro" id="IPR036875">
    <property type="entry name" value="Znf_CCHC_sf"/>
</dbReference>
<feature type="compositionally biased region" description="Basic and acidic residues" evidence="2">
    <location>
        <begin position="1053"/>
        <end position="1067"/>
    </location>
</feature>
<feature type="compositionally biased region" description="Basic and acidic residues" evidence="2">
    <location>
        <begin position="1419"/>
        <end position="1429"/>
    </location>
</feature>
<dbReference type="Pfam" id="PF00098">
    <property type="entry name" value="zf-CCHC"/>
    <property type="match status" value="1"/>
</dbReference>
<dbReference type="GO" id="GO:0008270">
    <property type="term" value="F:zinc ion binding"/>
    <property type="evidence" value="ECO:0007669"/>
    <property type="project" value="UniProtKB-KW"/>
</dbReference>
<feature type="region of interest" description="Disordered" evidence="2">
    <location>
        <begin position="1036"/>
        <end position="1279"/>
    </location>
</feature>
<feature type="compositionally biased region" description="Basic and acidic residues" evidence="2">
    <location>
        <begin position="1252"/>
        <end position="1268"/>
    </location>
</feature>
<dbReference type="EMBL" id="LSRX01000072">
    <property type="protein sequence ID" value="OLQ10769.1"/>
    <property type="molecule type" value="Genomic_DNA"/>
</dbReference>
<feature type="compositionally biased region" description="Basic and acidic residues" evidence="2">
    <location>
        <begin position="1224"/>
        <end position="1235"/>
    </location>
</feature>
<accession>A0A1Q9ETN5</accession>
<keyword evidence="6" id="KW-1185">Reference proteome</keyword>
<sequence length="1469" mass="158820">MDVAAVRREAACRRKRQQREAADQQFWGLTRRAMHVVLLIFILSGYNLAMAALYAKSARRKRKRDVDTNLLPAEPPIEDWFVDLPWEDISSLEDSTGLVAEARKFMAGFEAVQWVVAANFKHGAVSAWFGWLDFLKYQADRFGKKISWINLDETSIKRSDAGSGLVVKRSWWPAGHQAPGPAGSTREQRGCATFVCLCTPDTALQAALPKIWIGNQYLFKASELKACASRQPPQVVLLREKTAWMTAALMPRIFKEIAASLKTFGENRQGVVVMDAAPQHVPGSVIRAAADFGLWVVILPAKLTHLCQPADTHVFSALKSACRQWCTRSRLACPNGHFPDSAWFDMMFEISTKFLCGRPWHRAFEANGIVGDRSALSPALQSHALQNFTAVEAGHVCMPTEEQLQSAQTLLSRAGGGVLVICLAAAVVSADMKSDSDEIWKGEGGPPGLAPPQPATVQGAVQQSVETQLLIHTVQEQEKQIFQMVSLVQTLVSRDSVRESKGKGVGSLSDLSGSSMDVDEGGAPIRNPKAESYVPKLPALDGSKMARGRKAEIEAWVEYLEIFLPWLALFDDRIPGEIQSHFGQDATVQNSRLSKGESVRSTRVFLYLRQSFSSFPRGLDLLKQVEKEQLGVPAGYEAMRRLHQELSVCSRIEASSLREEILKFTTPKGIANRPLEVFRCVQVELAKYQRLTAGFPDLALTEADSCMVMLRNLSVETKKYILLHAKIDSLNQLESALRFYDSNLRILDFQDRSGKGEHANPLQFERNKDRFDRRGKDNKGKDKGKEKGKDKDSKSKGKGDEKGKNGKGNKGDQEKDKGRHQGAAATSSKDGAEKDQATKKKCFVCHEPGHFARDCPHAAKGSGKGGKTEPARAATVLMEPELCAAVHHVIHDFDEDCFSETSLDFPDFLENEFQDGVLEEPVVGRDQGFDVDQGLHDEGSSLSLFMSAETTAAAKHTTSTPPEHAMLHHVSAVPRDGAVGVSYLLLDSGASVHLVSESMFSSGAAELVEDLGTGGVGCVTATGEDIQIRRSVRHPPRPLFAPLLNFPMASSSDSEKEWRAPDKKEDQPSQPKGSGSETAGSEVRVEGSVATGSEKGAQGSRVETAGSAPKGPGVPLQPPPPQEPKTPPQEPEEEYVEVTVEAEPTPPKVAPKGRGSPVGKGHLKGSIGKQSVGRVKGKGPKPAAIGGGKLDSSMPKVKATEAATHKGSPEETLCSKRSLQGDQDGSRESCAEGCEKGSPQASARLIEVQSSTREEVVGLPEKAQRKAAEGANPGTQTPEILTVMGHQERHEKLEEEAKSFAQLLERHGSTNQYEARFPQVDLSIAAGRAEVTTRAVVVITDKTSYTSPTPAHRQHPPPPPPPDVTMGEPAGTVPGSPSSFSLVTAPEAPKTPNAGTAALETPAPSSPPAITTLNVSKKARTEEPQDREMAMASASAPTSPPPTRLAARPAKASSPGGHKLPPGVSWDDL</sequence>
<evidence type="ECO:0000313" key="6">
    <source>
        <dbReference type="Proteomes" id="UP000186817"/>
    </source>
</evidence>
<proteinExistence type="predicted"/>
<feature type="compositionally biased region" description="Polar residues" evidence="2">
    <location>
        <begin position="1068"/>
        <end position="1079"/>
    </location>
</feature>
<reference evidence="5 6" key="1">
    <citation type="submission" date="2016-02" db="EMBL/GenBank/DDBJ databases">
        <title>Genome analysis of coral dinoflagellate symbionts highlights evolutionary adaptations to a symbiotic lifestyle.</title>
        <authorList>
            <person name="Aranda M."/>
            <person name="Li Y."/>
            <person name="Liew Y.J."/>
            <person name="Baumgarten S."/>
            <person name="Simakov O."/>
            <person name="Wilson M."/>
            <person name="Piel J."/>
            <person name="Ashoor H."/>
            <person name="Bougouffa S."/>
            <person name="Bajic V.B."/>
            <person name="Ryu T."/>
            <person name="Ravasi T."/>
            <person name="Bayer T."/>
            <person name="Micklem G."/>
            <person name="Kim H."/>
            <person name="Bhak J."/>
            <person name="Lajeunesse T.C."/>
            <person name="Voolstra C.R."/>
        </authorList>
    </citation>
    <scope>NUCLEOTIDE SEQUENCE [LARGE SCALE GENOMIC DNA]</scope>
    <source>
        <strain evidence="5 6">CCMP2467</strain>
    </source>
</reference>
<feature type="compositionally biased region" description="Basic and acidic residues" evidence="2">
    <location>
        <begin position="765"/>
        <end position="819"/>
    </location>
</feature>
<dbReference type="Pfam" id="PF03184">
    <property type="entry name" value="DDE_1"/>
    <property type="match status" value="1"/>
</dbReference>
<evidence type="ECO:0000256" key="1">
    <source>
        <dbReference type="PROSITE-ProRule" id="PRU00047"/>
    </source>
</evidence>
<dbReference type="InterPro" id="IPR004875">
    <property type="entry name" value="DDE_SF_endonuclease_dom"/>
</dbReference>
<dbReference type="Gene3D" id="4.10.60.10">
    <property type="entry name" value="Zinc finger, CCHC-type"/>
    <property type="match status" value="1"/>
</dbReference>
<keyword evidence="3" id="KW-0472">Membrane</keyword>
<feature type="domain" description="CCHC-type" evidence="4">
    <location>
        <begin position="841"/>
        <end position="856"/>
    </location>
</feature>
<feature type="region of interest" description="Disordered" evidence="2">
    <location>
        <begin position="1343"/>
        <end position="1469"/>
    </location>
</feature>
<dbReference type="SUPFAM" id="SSF57756">
    <property type="entry name" value="Retrovirus zinc finger-like domains"/>
    <property type="match status" value="1"/>
</dbReference>
<dbReference type="PROSITE" id="PS50158">
    <property type="entry name" value="ZF_CCHC"/>
    <property type="match status" value="1"/>
</dbReference>
<protein>
    <recommendedName>
        <fullName evidence="4">CCHC-type domain-containing protein</fullName>
    </recommendedName>
</protein>
<feature type="compositionally biased region" description="Pro residues" evidence="2">
    <location>
        <begin position="1115"/>
        <end position="1129"/>
    </location>
</feature>
<dbReference type="InterPro" id="IPR001878">
    <property type="entry name" value="Znf_CCHC"/>
</dbReference>
<feature type="transmembrane region" description="Helical" evidence="3">
    <location>
        <begin position="33"/>
        <end position="55"/>
    </location>
</feature>
<keyword evidence="3" id="KW-0812">Transmembrane</keyword>
<keyword evidence="3" id="KW-1133">Transmembrane helix</keyword>
<evidence type="ECO:0000259" key="4">
    <source>
        <dbReference type="PROSITE" id="PS50158"/>
    </source>
</evidence>
<organism evidence="5 6">
    <name type="scientific">Symbiodinium microadriaticum</name>
    <name type="common">Dinoflagellate</name>
    <name type="synonym">Zooxanthella microadriatica</name>
    <dbReference type="NCBI Taxonomy" id="2951"/>
    <lineage>
        <taxon>Eukaryota</taxon>
        <taxon>Sar</taxon>
        <taxon>Alveolata</taxon>
        <taxon>Dinophyceae</taxon>
        <taxon>Suessiales</taxon>
        <taxon>Symbiodiniaceae</taxon>
        <taxon>Symbiodinium</taxon>
    </lineage>
</organism>
<feature type="region of interest" description="Disordered" evidence="2">
    <location>
        <begin position="755"/>
        <end position="833"/>
    </location>
</feature>
<keyword evidence="1" id="KW-0863">Zinc-finger</keyword>
<evidence type="ECO:0000313" key="5">
    <source>
        <dbReference type="EMBL" id="OLQ10769.1"/>
    </source>
</evidence>